<dbReference type="Proteomes" id="UP001280121">
    <property type="component" value="Unassembled WGS sequence"/>
</dbReference>
<evidence type="ECO:0000313" key="2">
    <source>
        <dbReference type="EMBL" id="KAK2636525.1"/>
    </source>
</evidence>
<feature type="transmembrane region" description="Helical" evidence="1">
    <location>
        <begin position="78"/>
        <end position="101"/>
    </location>
</feature>
<keyword evidence="1" id="KW-0812">Transmembrane</keyword>
<accession>A0AAD9WNK9</accession>
<sequence length="565" mass="64219">MGGVDVDSNTLSYWLNWRVGLCALWLLIALVVASILLWKYEGSKKSKSKSRQNQQKEAVGCLYEDKAWITCCILIHPFWLLAFRLIAFLLLLTLLIINVVLDGAGIFYFYTQWTFTLVTIYFGFATAFSIYGLDICQRTVGDHGLGPAYPRLDAELGGYVPASVTFLISPNDQFWLFFCAMPGQCFIAQKIRQVAASAGAVVLTDCVFWLILYPLSGPTLNFMIVSFHSLNFVFLLGDTILNGMRFPMFRIAYFALWTLTYVIFQWIIHAIASMWWPYVIIDLSNQYAPLWYLLVGVTFVPCYGLLLVKILFRRGIGDSPHLISTLKSIFHTEGVYPRRRMKFTFEGVSVVVLAMDDKKFLYLLLKSDSYDDRKLIPIPILHAVRYQSPYDFRVERLEGTLSSTKSSDSEKNGVYTTLELVPCVLLSFGDEQILVWRGKYWKSMYPEGLAIPQTFDTAGGLDVSDDVHLEHAIELSKTLLLDEINLGPDDLLKKVEEFENISEATKHSYPVLVLSSGDGASTSMAEYEEMRITVMTMSILRMTSMMTMMKNITTVPISRYRLIIS</sequence>
<feature type="transmembrane region" description="Helical" evidence="1">
    <location>
        <begin position="113"/>
        <end position="133"/>
    </location>
</feature>
<evidence type="ECO:0000313" key="3">
    <source>
        <dbReference type="Proteomes" id="UP001280121"/>
    </source>
</evidence>
<organism evidence="2 3">
    <name type="scientific">Dipteronia dyeriana</name>
    <dbReference type="NCBI Taxonomy" id="168575"/>
    <lineage>
        <taxon>Eukaryota</taxon>
        <taxon>Viridiplantae</taxon>
        <taxon>Streptophyta</taxon>
        <taxon>Embryophyta</taxon>
        <taxon>Tracheophyta</taxon>
        <taxon>Spermatophyta</taxon>
        <taxon>Magnoliopsida</taxon>
        <taxon>eudicotyledons</taxon>
        <taxon>Gunneridae</taxon>
        <taxon>Pentapetalae</taxon>
        <taxon>rosids</taxon>
        <taxon>malvids</taxon>
        <taxon>Sapindales</taxon>
        <taxon>Sapindaceae</taxon>
        <taxon>Hippocastanoideae</taxon>
        <taxon>Acereae</taxon>
        <taxon>Dipteronia</taxon>
    </lineage>
</organism>
<protein>
    <submittedName>
        <fullName evidence="2">Uncharacterized protein</fullName>
    </submittedName>
</protein>
<name>A0AAD9WNK9_9ROSI</name>
<keyword evidence="3" id="KW-1185">Reference proteome</keyword>
<feature type="transmembrane region" description="Helical" evidence="1">
    <location>
        <begin position="194"/>
        <end position="216"/>
    </location>
</feature>
<reference evidence="2" key="1">
    <citation type="journal article" date="2023" name="Plant J.">
        <title>Genome sequences and population genomics provide insights into the demographic history, inbreeding, and mutation load of two 'living fossil' tree species of Dipteronia.</title>
        <authorList>
            <person name="Feng Y."/>
            <person name="Comes H.P."/>
            <person name="Chen J."/>
            <person name="Zhu S."/>
            <person name="Lu R."/>
            <person name="Zhang X."/>
            <person name="Li P."/>
            <person name="Qiu J."/>
            <person name="Olsen K.M."/>
            <person name="Qiu Y."/>
        </authorList>
    </citation>
    <scope>NUCLEOTIDE SEQUENCE</scope>
    <source>
        <strain evidence="2">KIB01</strain>
    </source>
</reference>
<dbReference type="GO" id="GO:0016020">
    <property type="term" value="C:membrane"/>
    <property type="evidence" value="ECO:0007669"/>
    <property type="project" value="TreeGrafter"/>
</dbReference>
<evidence type="ECO:0000256" key="1">
    <source>
        <dbReference type="SAM" id="Phobius"/>
    </source>
</evidence>
<comment type="caution">
    <text evidence="2">The sequence shown here is derived from an EMBL/GenBank/DDBJ whole genome shotgun (WGS) entry which is preliminary data.</text>
</comment>
<proteinExistence type="predicted"/>
<feature type="transmembrane region" description="Helical" evidence="1">
    <location>
        <begin position="15"/>
        <end position="38"/>
    </location>
</feature>
<dbReference type="PANTHER" id="PTHR12242:SF10">
    <property type="entry name" value="TRANSMEMBRANE PROTEIN"/>
    <property type="match status" value="1"/>
</dbReference>
<dbReference type="PANTHER" id="PTHR12242">
    <property type="entry name" value="OS02G0130600 PROTEIN-RELATED"/>
    <property type="match status" value="1"/>
</dbReference>
<feature type="transmembrane region" description="Helical" evidence="1">
    <location>
        <begin position="290"/>
        <end position="312"/>
    </location>
</feature>
<gene>
    <name evidence="2" type="ORF">Ddye_031317</name>
</gene>
<keyword evidence="1" id="KW-1133">Transmembrane helix</keyword>
<dbReference type="EMBL" id="JANJYI010000009">
    <property type="protein sequence ID" value="KAK2636525.1"/>
    <property type="molecule type" value="Genomic_DNA"/>
</dbReference>
<feature type="transmembrane region" description="Helical" evidence="1">
    <location>
        <begin position="253"/>
        <end position="278"/>
    </location>
</feature>
<keyword evidence="1" id="KW-0472">Membrane</keyword>
<feature type="transmembrane region" description="Helical" evidence="1">
    <location>
        <begin position="222"/>
        <end position="241"/>
    </location>
</feature>
<dbReference type="AlphaFoldDB" id="A0AAD9WNK9"/>